<sequence>MEEIDNLEIQEDNKELQNKLLKEQIELIEEQKEFYKKSWKSRIVFLTIWIIIMILTLIMAFLPLCTILILSHKCWEKPIYGLLPTFLNQT</sequence>
<keyword evidence="2" id="KW-0812">Transmembrane</keyword>
<dbReference type="Proteomes" id="UP001163387">
    <property type="component" value="Chromosome"/>
</dbReference>
<organism evidence="3 4">
    <name type="scientific">Spiroplasma ixodetis</name>
    <dbReference type="NCBI Taxonomy" id="2141"/>
    <lineage>
        <taxon>Bacteria</taxon>
        <taxon>Bacillati</taxon>
        <taxon>Mycoplasmatota</taxon>
        <taxon>Mollicutes</taxon>
        <taxon>Entomoplasmatales</taxon>
        <taxon>Spiroplasmataceae</taxon>
        <taxon>Spiroplasma</taxon>
    </lineage>
</organism>
<proteinExistence type="predicted"/>
<evidence type="ECO:0008006" key="5">
    <source>
        <dbReference type="Google" id="ProtNLM"/>
    </source>
</evidence>
<feature type="coiled-coil region" evidence="1">
    <location>
        <begin position="4"/>
        <end position="38"/>
    </location>
</feature>
<reference evidence="3 4" key="1">
    <citation type="journal article" date="2022" name="Front. Microbiol.">
        <title>Male-killing mechanisms vary between Spiroplasma species.</title>
        <authorList>
            <person name="Arai H."/>
            <person name="Inoue M."/>
            <person name="Kageyama D."/>
        </authorList>
    </citation>
    <scope>NUCLEOTIDE SEQUENCE [LARGE SCALE GENOMIC DNA]</scope>
    <source>
        <strain evidence="4">sHm</strain>
    </source>
</reference>
<evidence type="ECO:0000256" key="2">
    <source>
        <dbReference type="SAM" id="Phobius"/>
    </source>
</evidence>
<keyword evidence="2" id="KW-1133">Transmembrane helix</keyword>
<keyword evidence="1" id="KW-0175">Coiled coil</keyword>
<dbReference type="RefSeq" id="WP_281748046.1">
    <property type="nucleotide sequence ID" value="NZ_AP026933.1"/>
</dbReference>
<accession>A0ABM8BW86</accession>
<evidence type="ECO:0000313" key="3">
    <source>
        <dbReference type="EMBL" id="BDT04154.1"/>
    </source>
</evidence>
<protein>
    <recommendedName>
        <fullName evidence="5">Transmembrane protein</fullName>
    </recommendedName>
</protein>
<keyword evidence="4" id="KW-1185">Reference proteome</keyword>
<gene>
    <name evidence="3" type="ORF">SHM_18000</name>
</gene>
<dbReference type="EMBL" id="AP026933">
    <property type="protein sequence ID" value="BDT04154.1"/>
    <property type="molecule type" value="Genomic_DNA"/>
</dbReference>
<name>A0ABM8BW86_9MOLU</name>
<keyword evidence="2" id="KW-0472">Membrane</keyword>
<feature type="transmembrane region" description="Helical" evidence="2">
    <location>
        <begin position="43"/>
        <end position="70"/>
    </location>
</feature>
<evidence type="ECO:0000256" key="1">
    <source>
        <dbReference type="SAM" id="Coils"/>
    </source>
</evidence>
<evidence type="ECO:0000313" key="4">
    <source>
        <dbReference type="Proteomes" id="UP001163387"/>
    </source>
</evidence>